<comment type="caution">
    <text evidence="4">The sequence shown here is derived from an EMBL/GenBank/DDBJ whole genome shotgun (WGS) entry which is preliminary data.</text>
</comment>
<name>A0A329LJ84_9MYCO</name>
<dbReference type="Pfam" id="PF17762">
    <property type="entry name" value="HTH_ParB"/>
    <property type="match status" value="1"/>
</dbReference>
<dbReference type="EMBL" id="QMEV01000041">
    <property type="protein sequence ID" value="RAV07984.1"/>
    <property type="molecule type" value="Genomic_DNA"/>
</dbReference>
<feature type="compositionally biased region" description="Low complexity" evidence="2">
    <location>
        <begin position="374"/>
        <end position="386"/>
    </location>
</feature>
<dbReference type="InterPro" id="IPR041468">
    <property type="entry name" value="HTH_ParB/Spo0J"/>
</dbReference>
<dbReference type="GO" id="GO:0007059">
    <property type="term" value="P:chromosome segregation"/>
    <property type="evidence" value="ECO:0007669"/>
    <property type="project" value="UniProtKB-KW"/>
</dbReference>
<dbReference type="InterPro" id="IPR050336">
    <property type="entry name" value="Chromosome_partition/occlusion"/>
</dbReference>
<evidence type="ECO:0000256" key="1">
    <source>
        <dbReference type="ARBA" id="ARBA00022829"/>
    </source>
</evidence>
<dbReference type="Proteomes" id="UP000250915">
    <property type="component" value="Unassembled WGS sequence"/>
</dbReference>
<evidence type="ECO:0000313" key="5">
    <source>
        <dbReference type="Proteomes" id="UP000250915"/>
    </source>
</evidence>
<dbReference type="AlphaFoldDB" id="A0A329LJ84"/>
<dbReference type="InterPro" id="IPR036086">
    <property type="entry name" value="ParB/Sulfiredoxin_sf"/>
</dbReference>
<feature type="compositionally biased region" description="Basic and acidic residues" evidence="2">
    <location>
        <begin position="400"/>
        <end position="413"/>
    </location>
</feature>
<gene>
    <name evidence="4" type="ORF">DQP57_17635</name>
</gene>
<feature type="compositionally biased region" description="Polar residues" evidence="2">
    <location>
        <begin position="34"/>
        <end position="46"/>
    </location>
</feature>
<dbReference type="InterPro" id="IPR003115">
    <property type="entry name" value="ParB_N"/>
</dbReference>
<evidence type="ECO:0000313" key="4">
    <source>
        <dbReference type="EMBL" id="RAV07984.1"/>
    </source>
</evidence>
<sequence>MLVAQTTARPARRAKPAGRKTANRFAALAGGDTAPSTDPSPATDSAASEEETGLIAGMSAMVANEAHRVVQIHVAEIAPHPFNDPRRSQPQPGDPKWEELLNGVRASGVRLPVLVVTREAFMAARPSAADIAANARYVLVYGHRRRVAAIEAGRDTVPAVVDDAIMVDDGDLDAMATENLGRQDLSDLAEGELYARYSEIGLSQRAIAERLGVDQATVSRKLALKLLAPEVRDAVDDGRLPSAEAAALAGKLPYGPPRRWQKTKDPDQLSDLRHEEQTQALHLILTRGMIATRAAERVIAERTARAKADELGIPLVEDPRAELGENYHLHRVPDYEPGAEIIGAINPASGALDLYARPLAGEGLTSTTSSIGDAAAADPAAQPGAAEILDPPAESNAPPPREETEQDPGHSDEPSPEAAQRQADAQAAAQAQRARREFCAVLINQQPSNAELLKILVAQYLSGVAARSATSAVSALLRDWDATADGPAEKARNARAWHRAVAAAELHTAELKDKAWDDDAVAHVNLLINRAGYQPTPWEHRQLETAGA</sequence>
<dbReference type="OrthoDB" id="4480934at2"/>
<accession>A0A329LJ84</accession>
<dbReference type="Gene3D" id="1.10.10.2830">
    <property type="match status" value="1"/>
</dbReference>
<dbReference type="Pfam" id="PF02195">
    <property type="entry name" value="ParB_N"/>
    <property type="match status" value="1"/>
</dbReference>
<dbReference type="SMART" id="SM00470">
    <property type="entry name" value="ParB"/>
    <property type="match status" value="1"/>
</dbReference>
<evidence type="ECO:0000259" key="3">
    <source>
        <dbReference type="SMART" id="SM00470"/>
    </source>
</evidence>
<feature type="region of interest" description="Disordered" evidence="2">
    <location>
        <begin position="1"/>
        <end position="50"/>
    </location>
</feature>
<dbReference type="PANTHER" id="PTHR33375:SF1">
    <property type="entry name" value="CHROMOSOME-PARTITIONING PROTEIN PARB-RELATED"/>
    <property type="match status" value="1"/>
</dbReference>
<feature type="compositionally biased region" description="Basic residues" evidence="2">
    <location>
        <begin position="10"/>
        <end position="22"/>
    </location>
</feature>
<dbReference type="Gene3D" id="3.90.1530.30">
    <property type="match status" value="1"/>
</dbReference>
<keyword evidence="1" id="KW-0159">Chromosome partition</keyword>
<organism evidence="4 5">
    <name type="scientific">Mycobacterium colombiense</name>
    <dbReference type="NCBI Taxonomy" id="339268"/>
    <lineage>
        <taxon>Bacteria</taxon>
        <taxon>Bacillati</taxon>
        <taxon>Actinomycetota</taxon>
        <taxon>Actinomycetes</taxon>
        <taxon>Mycobacteriales</taxon>
        <taxon>Mycobacteriaceae</taxon>
        <taxon>Mycobacterium</taxon>
        <taxon>Mycobacterium avium complex (MAC)</taxon>
    </lineage>
</organism>
<dbReference type="SUPFAM" id="SSF110849">
    <property type="entry name" value="ParB/Sulfiredoxin"/>
    <property type="match status" value="1"/>
</dbReference>
<proteinExistence type="predicted"/>
<evidence type="ECO:0000256" key="2">
    <source>
        <dbReference type="SAM" id="MobiDB-lite"/>
    </source>
</evidence>
<feature type="compositionally biased region" description="Low complexity" evidence="2">
    <location>
        <begin position="418"/>
        <end position="430"/>
    </location>
</feature>
<feature type="domain" description="ParB-like N-terminal" evidence="3">
    <location>
        <begin position="70"/>
        <end position="180"/>
    </location>
</feature>
<dbReference type="GO" id="GO:0005694">
    <property type="term" value="C:chromosome"/>
    <property type="evidence" value="ECO:0007669"/>
    <property type="project" value="TreeGrafter"/>
</dbReference>
<dbReference type="SUPFAM" id="SSF109709">
    <property type="entry name" value="KorB DNA-binding domain-like"/>
    <property type="match status" value="1"/>
</dbReference>
<reference evidence="4 5" key="1">
    <citation type="submission" date="2018-06" db="EMBL/GenBank/DDBJ databases">
        <title>NTM in soil in Japan.</title>
        <authorList>
            <person name="Ohya K."/>
        </authorList>
    </citation>
    <scope>NUCLEOTIDE SEQUENCE [LARGE SCALE GENOMIC DNA]</scope>
    <source>
        <strain evidence="4 5">GF28</strain>
    </source>
</reference>
<protein>
    <submittedName>
        <fullName evidence="4">Chromosome partitioning protein ParB</fullName>
    </submittedName>
</protein>
<feature type="region of interest" description="Disordered" evidence="2">
    <location>
        <begin position="374"/>
        <end position="430"/>
    </location>
</feature>
<dbReference type="PANTHER" id="PTHR33375">
    <property type="entry name" value="CHROMOSOME-PARTITIONING PROTEIN PARB-RELATED"/>
    <property type="match status" value="1"/>
</dbReference>